<evidence type="ECO:0000256" key="2">
    <source>
        <dbReference type="ARBA" id="ARBA00023125"/>
    </source>
</evidence>
<dbReference type="SMART" id="SM00342">
    <property type="entry name" value="HTH_ARAC"/>
    <property type="match status" value="1"/>
</dbReference>
<dbReference type="AlphaFoldDB" id="A0A7X0VIV1"/>
<evidence type="ECO:0000256" key="6">
    <source>
        <dbReference type="SAM" id="MobiDB-lite"/>
    </source>
</evidence>
<dbReference type="Proteomes" id="UP000547209">
    <property type="component" value="Unassembled WGS sequence"/>
</dbReference>
<evidence type="ECO:0000256" key="1">
    <source>
        <dbReference type="ARBA" id="ARBA00023015"/>
    </source>
</evidence>
<evidence type="ECO:0000256" key="5">
    <source>
        <dbReference type="SAM" id="Coils"/>
    </source>
</evidence>
<organism evidence="9 10">
    <name type="scientific">Cohnella nanjingensis</name>
    <dbReference type="NCBI Taxonomy" id="1387779"/>
    <lineage>
        <taxon>Bacteria</taxon>
        <taxon>Bacillati</taxon>
        <taxon>Bacillota</taxon>
        <taxon>Bacilli</taxon>
        <taxon>Bacillales</taxon>
        <taxon>Paenibacillaceae</taxon>
        <taxon>Cohnella</taxon>
    </lineage>
</organism>
<dbReference type="RefSeq" id="WP_185673456.1">
    <property type="nucleotide sequence ID" value="NZ_JACJVP010000087.1"/>
</dbReference>
<keyword evidence="1" id="KW-0805">Transcription regulation</keyword>
<dbReference type="SMART" id="SM00448">
    <property type="entry name" value="REC"/>
    <property type="match status" value="1"/>
</dbReference>
<dbReference type="InterPro" id="IPR001789">
    <property type="entry name" value="Sig_transdc_resp-reg_receiver"/>
</dbReference>
<dbReference type="InterPro" id="IPR011006">
    <property type="entry name" value="CheY-like_superfamily"/>
</dbReference>
<keyword evidence="2" id="KW-0238">DNA-binding</keyword>
<feature type="coiled-coil region" evidence="5">
    <location>
        <begin position="114"/>
        <end position="145"/>
    </location>
</feature>
<feature type="domain" description="Response regulatory" evidence="8">
    <location>
        <begin position="4"/>
        <end position="121"/>
    </location>
</feature>
<dbReference type="GO" id="GO:0043565">
    <property type="term" value="F:sequence-specific DNA binding"/>
    <property type="evidence" value="ECO:0007669"/>
    <property type="project" value="InterPro"/>
</dbReference>
<keyword evidence="3" id="KW-0804">Transcription</keyword>
<feature type="modified residue" description="4-aspartylphosphate" evidence="4">
    <location>
        <position position="56"/>
    </location>
</feature>
<keyword evidence="5" id="KW-0175">Coiled coil</keyword>
<dbReference type="PROSITE" id="PS50110">
    <property type="entry name" value="RESPONSE_REGULATORY"/>
    <property type="match status" value="1"/>
</dbReference>
<dbReference type="Gene3D" id="3.40.50.2300">
    <property type="match status" value="1"/>
</dbReference>
<evidence type="ECO:0000313" key="10">
    <source>
        <dbReference type="Proteomes" id="UP000547209"/>
    </source>
</evidence>
<dbReference type="PROSITE" id="PS01124">
    <property type="entry name" value="HTH_ARAC_FAMILY_2"/>
    <property type="match status" value="1"/>
</dbReference>
<protein>
    <submittedName>
        <fullName evidence="9">Response regulator</fullName>
    </submittedName>
</protein>
<dbReference type="Pfam" id="PF12833">
    <property type="entry name" value="HTH_18"/>
    <property type="match status" value="1"/>
</dbReference>
<keyword evidence="10" id="KW-1185">Reference proteome</keyword>
<name>A0A7X0VIV1_9BACL</name>
<dbReference type="GO" id="GO:0003700">
    <property type="term" value="F:DNA-binding transcription factor activity"/>
    <property type="evidence" value="ECO:0007669"/>
    <property type="project" value="InterPro"/>
</dbReference>
<sequence>MPYKAMIVEDNAIYRYAVKTIIDWRAHGFDLAAEAINGKQALQVMDEETFDLILTDVSMPEMNGIDLIEAVKRRTPDTVVVMLSSFDDFQFVKDSLKLGAQDYLLKHDLEPESLARLLDQVRERLEQAERLRRERQARRAEAEAQFMRRAMLGEWEDERELARQAEAGEFRFASAPYRILALAFADAQKDDAAGERCREVIRRGLASARQAEGRTETGERKAEGQMDVGERQAERQVDVGEREAEGRMDVGEREAEGQVNVGEREAEGRMDTCAAAETGLYDPQTLSVRLSTGRWGIAVSSNGEGLGRSSARSLADGLIAEAGRHGLRLSIGVSEVAAGGTGLSKAYEQAAAALFQTVYEGWGRVYASRWAPTPAKLDPALVRSWLSAMRKGEAETVKTAAEALIGQIRGQRVDREQLRQWLFDGFSLVVVLAGERRADGEAATGGVDWHARVERALQRMEPPERLLAMVMDEYAKLSPKKAGCDVRGYRKEIQQAIDYIHAHYAEEITLPGLAAELGFSPNYLSNLFRGETGMRLTEYVTRHRMDVAKHLLQDTRLKVYEVAERVGYPDASYFCKVFKEVAGLTVSEFRRSE</sequence>
<dbReference type="EMBL" id="JACJVP010000087">
    <property type="protein sequence ID" value="MBB6675610.1"/>
    <property type="molecule type" value="Genomic_DNA"/>
</dbReference>
<evidence type="ECO:0000259" key="7">
    <source>
        <dbReference type="PROSITE" id="PS01124"/>
    </source>
</evidence>
<evidence type="ECO:0000313" key="9">
    <source>
        <dbReference type="EMBL" id="MBB6675610.1"/>
    </source>
</evidence>
<dbReference type="InterPro" id="IPR009057">
    <property type="entry name" value="Homeodomain-like_sf"/>
</dbReference>
<dbReference type="InterPro" id="IPR018060">
    <property type="entry name" value="HTH_AraC"/>
</dbReference>
<evidence type="ECO:0000256" key="3">
    <source>
        <dbReference type="ARBA" id="ARBA00023163"/>
    </source>
</evidence>
<dbReference type="Pfam" id="PF00072">
    <property type="entry name" value="Response_reg"/>
    <property type="match status" value="1"/>
</dbReference>
<dbReference type="SUPFAM" id="SSF46689">
    <property type="entry name" value="Homeodomain-like"/>
    <property type="match status" value="2"/>
</dbReference>
<gene>
    <name evidence="9" type="ORF">H7C19_33610</name>
</gene>
<keyword evidence="4" id="KW-0597">Phosphoprotein</keyword>
<comment type="caution">
    <text evidence="9">The sequence shown here is derived from an EMBL/GenBank/DDBJ whole genome shotgun (WGS) entry which is preliminary data.</text>
</comment>
<proteinExistence type="predicted"/>
<feature type="region of interest" description="Disordered" evidence="6">
    <location>
        <begin position="207"/>
        <end position="268"/>
    </location>
</feature>
<evidence type="ECO:0000259" key="8">
    <source>
        <dbReference type="PROSITE" id="PS50110"/>
    </source>
</evidence>
<dbReference type="PANTHER" id="PTHR43280:SF10">
    <property type="entry name" value="REGULATORY PROTEIN POCR"/>
    <property type="match status" value="1"/>
</dbReference>
<evidence type="ECO:0000256" key="4">
    <source>
        <dbReference type="PROSITE-ProRule" id="PRU00169"/>
    </source>
</evidence>
<dbReference type="GO" id="GO:0000160">
    <property type="term" value="P:phosphorelay signal transduction system"/>
    <property type="evidence" value="ECO:0007669"/>
    <property type="project" value="InterPro"/>
</dbReference>
<feature type="domain" description="HTH araC/xylS-type" evidence="7">
    <location>
        <begin position="494"/>
        <end position="592"/>
    </location>
</feature>
<dbReference type="CDD" id="cd17536">
    <property type="entry name" value="REC_YesN-like"/>
    <property type="match status" value="1"/>
</dbReference>
<accession>A0A7X0VIV1</accession>
<reference evidence="9 10" key="1">
    <citation type="submission" date="2020-08" db="EMBL/GenBank/DDBJ databases">
        <title>Cohnella phylogeny.</title>
        <authorList>
            <person name="Dunlap C."/>
        </authorList>
    </citation>
    <scope>NUCLEOTIDE SEQUENCE [LARGE SCALE GENOMIC DNA]</scope>
    <source>
        <strain evidence="9 10">DSM 28246</strain>
    </source>
</reference>
<feature type="compositionally biased region" description="Basic and acidic residues" evidence="6">
    <location>
        <begin position="211"/>
        <end position="268"/>
    </location>
</feature>
<dbReference type="PANTHER" id="PTHR43280">
    <property type="entry name" value="ARAC-FAMILY TRANSCRIPTIONAL REGULATOR"/>
    <property type="match status" value="1"/>
</dbReference>
<dbReference type="Gene3D" id="1.10.10.60">
    <property type="entry name" value="Homeodomain-like"/>
    <property type="match status" value="2"/>
</dbReference>
<dbReference type="SUPFAM" id="SSF52172">
    <property type="entry name" value="CheY-like"/>
    <property type="match status" value="1"/>
</dbReference>